<protein>
    <submittedName>
        <fullName evidence="1">Uncharacterized protein</fullName>
    </submittedName>
</protein>
<dbReference type="AlphaFoldDB" id="X1LPL0"/>
<gene>
    <name evidence="1" type="ORF">S06H3_12435</name>
</gene>
<organism evidence="1">
    <name type="scientific">marine sediment metagenome</name>
    <dbReference type="NCBI Taxonomy" id="412755"/>
    <lineage>
        <taxon>unclassified sequences</taxon>
        <taxon>metagenomes</taxon>
        <taxon>ecological metagenomes</taxon>
    </lineage>
</organism>
<feature type="non-terminal residue" evidence="1">
    <location>
        <position position="1"/>
    </location>
</feature>
<name>X1LPL0_9ZZZZ</name>
<dbReference type="EMBL" id="BARV01006084">
    <property type="protein sequence ID" value="GAI07776.1"/>
    <property type="molecule type" value="Genomic_DNA"/>
</dbReference>
<accession>X1LPL0</accession>
<sequence>IEPTVAEVASGEDTSSGTKNVWWTICSGTVTAETQKVCMAGAVSLSQTAGTNYCRGLYNGVEKFNVSETSADHQAFGKWFGDGIGSSANATVEGKATDLMNQYSSGVIYGVS</sequence>
<evidence type="ECO:0000313" key="1">
    <source>
        <dbReference type="EMBL" id="GAI07776.1"/>
    </source>
</evidence>
<proteinExistence type="predicted"/>
<reference evidence="1" key="1">
    <citation type="journal article" date="2014" name="Front. Microbiol.">
        <title>High frequency of phylogenetically diverse reductive dehalogenase-homologous genes in deep subseafloor sedimentary metagenomes.</title>
        <authorList>
            <person name="Kawai M."/>
            <person name="Futagami T."/>
            <person name="Toyoda A."/>
            <person name="Takaki Y."/>
            <person name="Nishi S."/>
            <person name="Hori S."/>
            <person name="Arai W."/>
            <person name="Tsubouchi T."/>
            <person name="Morono Y."/>
            <person name="Uchiyama I."/>
            <person name="Ito T."/>
            <person name="Fujiyama A."/>
            <person name="Inagaki F."/>
            <person name="Takami H."/>
        </authorList>
    </citation>
    <scope>NUCLEOTIDE SEQUENCE</scope>
    <source>
        <strain evidence="1">Expedition CK06-06</strain>
    </source>
</reference>
<comment type="caution">
    <text evidence="1">The sequence shown here is derived from an EMBL/GenBank/DDBJ whole genome shotgun (WGS) entry which is preliminary data.</text>
</comment>